<sequence length="338" mass="38938">MTPETQIPMLNEAWEAAKDYWDLSGRSALHYAAMGGSLKTAKALIRKNFALPEIQNKRGSVPLYLSFSSKQLVWYLILVTRDEHPCFPFTGPLSAQLVCKLICYGYYDIMLYLVGKYPELIFAKHEEQHLLGWLSMRYSNFLSGSNHTFWERWIYKLLKCLNRLQWKVIEKLAPLIKQVREEKLKHVYAVELVNHVCTTLLSICDTFKDTTYFFNNAESPNSQLMAASLGIDEIITTCVQYFPDLVFIGMTEDHHQLNLLQEAIANRQANIFYFIKEMPTITQILNFDVNFESETTLHLAAKLAPSSVQLLSVSGAALQMQRELQWFKAGTRSPQFKI</sequence>
<evidence type="ECO:0000313" key="3">
    <source>
        <dbReference type="Proteomes" id="UP001281410"/>
    </source>
</evidence>
<dbReference type="InterPro" id="IPR036770">
    <property type="entry name" value="Ankyrin_rpt-contain_sf"/>
</dbReference>
<evidence type="ECO:0000313" key="2">
    <source>
        <dbReference type="EMBL" id="KAK3211623.1"/>
    </source>
</evidence>
<dbReference type="Pfam" id="PF00023">
    <property type="entry name" value="Ank"/>
    <property type="match status" value="1"/>
</dbReference>
<dbReference type="InterPro" id="IPR002110">
    <property type="entry name" value="Ankyrin_rpt"/>
</dbReference>
<dbReference type="SUPFAM" id="SSF48403">
    <property type="entry name" value="Ankyrin repeat"/>
    <property type="match status" value="1"/>
</dbReference>
<gene>
    <name evidence="2" type="ORF">Dsin_016329</name>
</gene>
<name>A0AAE0ADN9_9ROSI</name>
<keyword evidence="1" id="KW-0040">ANK repeat</keyword>
<dbReference type="Proteomes" id="UP001281410">
    <property type="component" value="Unassembled WGS sequence"/>
</dbReference>
<dbReference type="PANTHER" id="PTHR24177">
    <property type="entry name" value="CASKIN"/>
    <property type="match status" value="1"/>
</dbReference>
<keyword evidence="3" id="KW-1185">Reference proteome</keyword>
<proteinExistence type="predicted"/>
<dbReference type="Gene3D" id="1.25.40.20">
    <property type="entry name" value="Ankyrin repeat-containing domain"/>
    <property type="match status" value="1"/>
</dbReference>
<evidence type="ECO:0008006" key="4">
    <source>
        <dbReference type="Google" id="ProtNLM"/>
    </source>
</evidence>
<dbReference type="AlphaFoldDB" id="A0AAE0ADN9"/>
<reference evidence="2" key="1">
    <citation type="journal article" date="2023" name="Plant J.">
        <title>Genome sequences and population genomics provide insights into the demographic history, inbreeding, and mutation load of two 'living fossil' tree species of Dipteronia.</title>
        <authorList>
            <person name="Feng Y."/>
            <person name="Comes H.P."/>
            <person name="Chen J."/>
            <person name="Zhu S."/>
            <person name="Lu R."/>
            <person name="Zhang X."/>
            <person name="Li P."/>
            <person name="Qiu J."/>
            <person name="Olsen K.M."/>
            <person name="Qiu Y."/>
        </authorList>
    </citation>
    <scope>NUCLEOTIDE SEQUENCE</scope>
    <source>
        <strain evidence="2">NBL</strain>
    </source>
</reference>
<comment type="caution">
    <text evidence="2">The sequence shown here is derived from an EMBL/GenBank/DDBJ whole genome shotgun (WGS) entry which is preliminary data.</text>
</comment>
<dbReference type="EMBL" id="JANJYJ010000005">
    <property type="protein sequence ID" value="KAK3211623.1"/>
    <property type="molecule type" value="Genomic_DNA"/>
</dbReference>
<evidence type="ECO:0000256" key="1">
    <source>
        <dbReference type="PROSITE-ProRule" id="PRU00023"/>
    </source>
</evidence>
<accession>A0AAE0ADN9</accession>
<dbReference type="PROSITE" id="PS50088">
    <property type="entry name" value="ANK_REPEAT"/>
    <property type="match status" value="1"/>
</dbReference>
<organism evidence="2 3">
    <name type="scientific">Dipteronia sinensis</name>
    <dbReference type="NCBI Taxonomy" id="43782"/>
    <lineage>
        <taxon>Eukaryota</taxon>
        <taxon>Viridiplantae</taxon>
        <taxon>Streptophyta</taxon>
        <taxon>Embryophyta</taxon>
        <taxon>Tracheophyta</taxon>
        <taxon>Spermatophyta</taxon>
        <taxon>Magnoliopsida</taxon>
        <taxon>eudicotyledons</taxon>
        <taxon>Gunneridae</taxon>
        <taxon>Pentapetalae</taxon>
        <taxon>rosids</taxon>
        <taxon>malvids</taxon>
        <taxon>Sapindales</taxon>
        <taxon>Sapindaceae</taxon>
        <taxon>Hippocastanoideae</taxon>
        <taxon>Acereae</taxon>
        <taxon>Dipteronia</taxon>
    </lineage>
</organism>
<protein>
    <recommendedName>
        <fullName evidence="4">Ankyrin repeat protein</fullName>
    </recommendedName>
</protein>
<dbReference type="PANTHER" id="PTHR24177:SF365">
    <property type="entry name" value="ANKYRIN REPEAT-CONTAINING PROTEIN NPR4-LIKE ISOFORM X1"/>
    <property type="match status" value="1"/>
</dbReference>
<dbReference type="GO" id="GO:0016020">
    <property type="term" value="C:membrane"/>
    <property type="evidence" value="ECO:0007669"/>
    <property type="project" value="TreeGrafter"/>
</dbReference>
<dbReference type="PROSITE" id="PS50297">
    <property type="entry name" value="ANK_REP_REGION"/>
    <property type="match status" value="1"/>
</dbReference>
<feature type="repeat" description="ANK" evidence="1">
    <location>
        <begin position="24"/>
        <end position="48"/>
    </location>
</feature>